<organism evidence="1 2">
    <name type="scientific">Dendrobium thyrsiflorum</name>
    <name type="common">Pinecone-like raceme dendrobium</name>
    <name type="synonym">Orchid</name>
    <dbReference type="NCBI Taxonomy" id="117978"/>
    <lineage>
        <taxon>Eukaryota</taxon>
        <taxon>Viridiplantae</taxon>
        <taxon>Streptophyta</taxon>
        <taxon>Embryophyta</taxon>
        <taxon>Tracheophyta</taxon>
        <taxon>Spermatophyta</taxon>
        <taxon>Magnoliopsida</taxon>
        <taxon>Liliopsida</taxon>
        <taxon>Asparagales</taxon>
        <taxon>Orchidaceae</taxon>
        <taxon>Epidendroideae</taxon>
        <taxon>Malaxideae</taxon>
        <taxon>Dendrobiinae</taxon>
        <taxon>Dendrobium</taxon>
    </lineage>
</organism>
<proteinExistence type="predicted"/>
<comment type="caution">
    <text evidence="1">The sequence shown here is derived from an EMBL/GenBank/DDBJ whole genome shotgun (WGS) entry which is preliminary data.</text>
</comment>
<dbReference type="EMBL" id="JANQDX010000004">
    <property type="protein sequence ID" value="KAL0924985.1"/>
    <property type="molecule type" value="Genomic_DNA"/>
</dbReference>
<dbReference type="AlphaFoldDB" id="A0ABD0VIZ5"/>
<sequence length="159" mass="17656">MALHESYRHGHLQCGSEVLIVSSLKNLRSDGSFHGKLPSLPIPISLVAATTTSKVLGGSFFAMPLARIYEIVRFGGFTGFGRRSARKGESYLHSKRAPVVASDQKCRNYRSNRKGTSSKERSRIATKNITRAKLYIQTKPKEIDKGKAKPTPLSYCWIT</sequence>
<dbReference type="Proteomes" id="UP001552299">
    <property type="component" value="Unassembled WGS sequence"/>
</dbReference>
<gene>
    <name evidence="1" type="ORF">M5K25_003285</name>
</gene>
<name>A0ABD0VIZ5_DENTH</name>
<keyword evidence="2" id="KW-1185">Reference proteome</keyword>
<evidence type="ECO:0000313" key="2">
    <source>
        <dbReference type="Proteomes" id="UP001552299"/>
    </source>
</evidence>
<reference evidence="1 2" key="1">
    <citation type="journal article" date="2024" name="Plant Biotechnol. J.">
        <title>Dendrobium thyrsiflorum genome and its molecular insights into genes involved in important horticultural traits.</title>
        <authorList>
            <person name="Chen B."/>
            <person name="Wang J.Y."/>
            <person name="Zheng P.J."/>
            <person name="Li K.L."/>
            <person name="Liang Y.M."/>
            <person name="Chen X.F."/>
            <person name="Zhang C."/>
            <person name="Zhao X."/>
            <person name="He X."/>
            <person name="Zhang G.Q."/>
            <person name="Liu Z.J."/>
            <person name="Xu Q."/>
        </authorList>
    </citation>
    <scope>NUCLEOTIDE SEQUENCE [LARGE SCALE GENOMIC DNA]</scope>
    <source>
        <strain evidence="1">GZMU011</strain>
    </source>
</reference>
<evidence type="ECO:0000313" key="1">
    <source>
        <dbReference type="EMBL" id="KAL0924985.1"/>
    </source>
</evidence>
<protein>
    <submittedName>
        <fullName evidence="1">Uncharacterized protein</fullName>
    </submittedName>
</protein>
<accession>A0ABD0VIZ5</accession>